<dbReference type="InterPro" id="IPR036291">
    <property type="entry name" value="NAD(P)-bd_dom_sf"/>
</dbReference>
<dbReference type="AlphaFoldDB" id="A0A7X2TG09"/>
<evidence type="ECO:0000313" key="4">
    <source>
        <dbReference type="Proteomes" id="UP000461880"/>
    </source>
</evidence>
<feature type="domain" description="XdhC Rossmann" evidence="2">
    <location>
        <begin position="85"/>
        <end position="227"/>
    </location>
</feature>
<gene>
    <name evidence="3" type="ORF">FYJ51_03820</name>
</gene>
<evidence type="ECO:0000313" key="3">
    <source>
        <dbReference type="EMBL" id="MSS58026.1"/>
    </source>
</evidence>
<dbReference type="SUPFAM" id="SSF51735">
    <property type="entry name" value="NAD(P)-binding Rossmann-fold domains"/>
    <property type="match status" value="1"/>
</dbReference>
<dbReference type="PANTHER" id="PTHR30388:SF6">
    <property type="entry name" value="XANTHINE DEHYDROGENASE SUBUNIT A-RELATED"/>
    <property type="match status" value="1"/>
</dbReference>
<name>A0A7X2TG09_9FIRM</name>
<dbReference type="Gene3D" id="3.40.50.720">
    <property type="entry name" value="NAD(P)-binding Rossmann-like Domain"/>
    <property type="match status" value="1"/>
</dbReference>
<evidence type="ECO:0000259" key="1">
    <source>
        <dbReference type="Pfam" id="PF02625"/>
    </source>
</evidence>
<organism evidence="3 4">
    <name type="scientific">Stecheria intestinalis</name>
    <dbReference type="NCBI Taxonomy" id="2606630"/>
    <lineage>
        <taxon>Bacteria</taxon>
        <taxon>Bacillati</taxon>
        <taxon>Bacillota</taxon>
        <taxon>Erysipelotrichia</taxon>
        <taxon>Erysipelotrichales</taxon>
        <taxon>Erysipelotrichaceae</taxon>
        <taxon>Stecheria</taxon>
    </lineage>
</organism>
<dbReference type="EMBL" id="VUMN01000006">
    <property type="protein sequence ID" value="MSS58026.1"/>
    <property type="molecule type" value="Genomic_DNA"/>
</dbReference>
<dbReference type="Proteomes" id="UP000461880">
    <property type="component" value="Unassembled WGS sequence"/>
</dbReference>
<dbReference type="InterPro" id="IPR052698">
    <property type="entry name" value="MoCofactor_Util/Proc"/>
</dbReference>
<dbReference type="Pfam" id="PF13478">
    <property type="entry name" value="XdhC_C"/>
    <property type="match status" value="1"/>
</dbReference>
<dbReference type="InterPro" id="IPR027051">
    <property type="entry name" value="XdhC_Rossmann_dom"/>
</dbReference>
<comment type="caution">
    <text evidence="3">The sequence shown here is derived from an EMBL/GenBank/DDBJ whole genome shotgun (WGS) entry which is preliminary data.</text>
</comment>
<protein>
    <submittedName>
        <fullName evidence="3">Xanthine dehydrogenase</fullName>
    </submittedName>
</protein>
<reference evidence="3 4" key="1">
    <citation type="submission" date="2019-08" db="EMBL/GenBank/DDBJ databases">
        <title>In-depth cultivation of the pig gut microbiome towards novel bacterial diversity and tailored functional studies.</title>
        <authorList>
            <person name="Wylensek D."/>
            <person name="Hitch T.C.A."/>
            <person name="Clavel T."/>
        </authorList>
    </citation>
    <scope>NUCLEOTIDE SEQUENCE [LARGE SCALE GENOMIC DNA]</scope>
    <source>
        <strain evidence="3 4">Oil+RF-744-GAM-WT-6</strain>
    </source>
</reference>
<evidence type="ECO:0000259" key="2">
    <source>
        <dbReference type="Pfam" id="PF13478"/>
    </source>
</evidence>
<accession>A0A7X2TG09</accession>
<sequence length="341" mass="37184">MTKLSAYFDAFRSLDGYLEMHSASLISSEKMEKALYCDGKTVFLSDDCTFLKAHEAELAAMKETGLHEVDGQQVFIERLGRTSQMVICGAGHVAIPILKLAQTVGMEVTVIDDREEFAANAREAGAEHVIAKPFAEALAEIPGNPDTFFVIVTRGHKWDEDCLRMILKKPHAYIGMMGSRRRIQMVKQKMTDEGNDADLVNSVYAPIGLEINSETPEEIAISVLAQVIQVRNARKQYGYPQDILQGAYDHDGPKVLAEIVGRSGSAPREVGTKMLIVEDGTGINTIGGGLLEALVLKEAKKMLDTGLGNELFHDSLTADAASKEGEVCGGDLHVLLERFDG</sequence>
<feature type="domain" description="XdhC- CoxI" evidence="1">
    <location>
        <begin position="252"/>
        <end position="306"/>
    </location>
</feature>
<dbReference type="RefSeq" id="WP_154503406.1">
    <property type="nucleotide sequence ID" value="NZ_JAQXPC010000098.1"/>
</dbReference>
<keyword evidence="4" id="KW-1185">Reference proteome</keyword>
<proteinExistence type="predicted"/>
<dbReference type="InterPro" id="IPR003777">
    <property type="entry name" value="XdhC_CoxI"/>
</dbReference>
<dbReference type="PANTHER" id="PTHR30388">
    <property type="entry name" value="ALDEHYDE OXIDOREDUCTASE MOLYBDENUM COFACTOR ASSEMBLY PROTEIN"/>
    <property type="match status" value="1"/>
</dbReference>
<dbReference type="Pfam" id="PF02625">
    <property type="entry name" value="XdhC_CoxI"/>
    <property type="match status" value="1"/>
</dbReference>